<dbReference type="Proteomes" id="UP001165064">
    <property type="component" value="Unassembled WGS sequence"/>
</dbReference>
<evidence type="ECO:0000313" key="2">
    <source>
        <dbReference type="Proteomes" id="UP001165064"/>
    </source>
</evidence>
<organism evidence="1 2">
    <name type="scientific">Ambrosiozyma monospora</name>
    <name type="common">Yeast</name>
    <name type="synonym">Endomycopsis monosporus</name>
    <dbReference type="NCBI Taxonomy" id="43982"/>
    <lineage>
        <taxon>Eukaryota</taxon>
        <taxon>Fungi</taxon>
        <taxon>Dikarya</taxon>
        <taxon>Ascomycota</taxon>
        <taxon>Saccharomycotina</taxon>
        <taxon>Pichiomycetes</taxon>
        <taxon>Pichiales</taxon>
        <taxon>Pichiaceae</taxon>
        <taxon>Ambrosiozyma</taxon>
    </lineage>
</organism>
<proteinExistence type="predicted"/>
<gene>
    <name evidence="1" type="ORF">Amon02_001249700</name>
</gene>
<accession>A0ACB5U9X8</accession>
<dbReference type="EMBL" id="BSXS01014735">
    <property type="protein sequence ID" value="GMF05896.1"/>
    <property type="molecule type" value="Genomic_DNA"/>
</dbReference>
<keyword evidence="2" id="KW-1185">Reference proteome</keyword>
<comment type="caution">
    <text evidence="1">The sequence shown here is derived from an EMBL/GenBank/DDBJ whole genome shotgun (WGS) entry which is preliminary data.</text>
</comment>
<evidence type="ECO:0000313" key="1">
    <source>
        <dbReference type="EMBL" id="GMF05896.1"/>
    </source>
</evidence>
<reference evidence="1" key="1">
    <citation type="submission" date="2023-04" db="EMBL/GenBank/DDBJ databases">
        <title>Ambrosiozyma monospora NBRC 10751.</title>
        <authorList>
            <person name="Ichikawa N."/>
            <person name="Sato H."/>
            <person name="Tonouchi N."/>
        </authorList>
    </citation>
    <scope>NUCLEOTIDE SEQUENCE</scope>
    <source>
        <strain evidence="1">NBRC 10751</strain>
    </source>
</reference>
<protein>
    <submittedName>
        <fullName evidence="1">Unnamed protein product</fullName>
    </submittedName>
</protein>
<sequence>MWKKSRGSDAGNHLLSMMQNMFISQTSNVHSLDAGQVNRNLVLMDNFVSNITMASGEDDTDMNISINKLLASYKTDEIARQAINEAKEAKKKAEEAEAERDNALQQLNEGSKGVVQDLRRELDERDMILSRMRTKRLPVVKDLKVLFL</sequence>
<name>A0ACB5U9X8_AMBMO</name>